<dbReference type="InterPro" id="IPR036380">
    <property type="entry name" value="Isochorismatase-like_sf"/>
</dbReference>
<keyword evidence="1" id="KW-0378">Hydrolase</keyword>
<dbReference type="AlphaFoldDB" id="A4BCS5"/>
<sequence>MSSQALILIDIQNDYFPGGALPLDQPEAASANAASLLSQFRGADLPVIHIQHETLQPEMGFLLKGSKGQELHSGTAPLSDEVVLTKHVPNSFWQTDLEARLNDLKVDTVVIAGMMTHMCVSTTARAAMERGFKVQVVADACATRELPYFDEVIPAATVHKTALAELGLFTELLNTNDLKTQ</sequence>
<dbReference type="RefSeq" id="WP_008045625.1">
    <property type="nucleotide sequence ID" value="NZ_CH724152.1"/>
</dbReference>
<dbReference type="InterPro" id="IPR000868">
    <property type="entry name" value="Isochorismatase-like_dom"/>
</dbReference>
<dbReference type="Pfam" id="PF00857">
    <property type="entry name" value="Isochorismatase"/>
    <property type="match status" value="1"/>
</dbReference>
<proteinExistence type="predicted"/>
<dbReference type="Gene3D" id="3.40.50.850">
    <property type="entry name" value="Isochorismatase-like"/>
    <property type="match status" value="1"/>
</dbReference>
<dbReference type="InterPro" id="IPR050272">
    <property type="entry name" value="Isochorismatase-like_hydrls"/>
</dbReference>
<dbReference type="OrthoDB" id="1157330at2"/>
<reference evidence="3 4" key="1">
    <citation type="submission" date="2006-02" db="EMBL/GenBank/DDBJ databases">
        <authorList>
            <person name="Pinhassi J."/>
            <person name="Pedros-Alio C."/>
            <person name="Ferriera S."/>
            <person name="Johnson J."/>
            <person name="Kravitz S."/>
            <person name="Halpern A."/>
            <person name="Remington K."/>
            <person name="Beeson K."/>
            <person name="Tran B."/>
            <person name="Rogers Y.-H."/>
            <person name="Friedman R."/>
            <person name="Venter J.C."/>
        </authorList>
    </citation>
    <scope>NUCLEOTIDE SEQUENCE [LARGE SCALE GENOMIC DNA]</scope>
    <source>
        <strain evidence="3 4">MED297</strain>
    </source>
</reference>
<dbReference type="CDD" id="cd01014">
    <property type="entry name" value="nicotinamidase_related"/>
    <property type="match status" value="1"/>
</dbReference>
<accession>A4BCS5</accession>
<organism evidence="3 4">
    <name type="scientific">Reinekea blandensis MED297</name>
    <dbReference type="NCBI Taxonomy" id="314283"/>
    <lineage>
        <taxon>Bacteria</taxon>
        <taxon>Pseudomonadati</taxon>
        <taxon>Pseudomonadota</taxon>
        <taxon>Gammaproteobacteria</taxon>
        <taxon>Oceanospirillales</taxon>
        <taxon>Saccharospirillaceae</taxon>
        <taxon>Reinekea</taxon>
    </lineage>
</organism>
<gene>
    <name evidence="3" type="ORF">MED297_07961</name>
</gene>
<dbReference type="SUPFAM" id="SSF52499">
    <property type="entry name" value="Isochorismatase-like hydrolases"/>
    <property type="match status" value="1"/>
</dbReference>
<evidence type="ECO:0000313" key="4">
    <source>
        <dbReference type="Proteomes" id="UP000005953"/>
    </source>
</evidence>
<comment type="caution">
    <text evidence="3">The sequence shown here is derived from an EMBL/GenBank/DDBJ whole genome shotgun (WGS) entry which is preliminary data.</text>
</comment>
<protein>
    <submittedName>
        <fullName evidence="3">Isochorismatase</fullName>
    </submittedName>
</protein>
<dbReference type="Proteomes" id="UP000005953">
    <property type="component" value="Unassembled WGS sequence"/>
</dbReference>
<evidence type="ECO:0000259" key="2">
    <source>
        <dbReference type="Pfam" id="PF00857"/>
    </source>
</evidence>
<name>A4BCS5_9GAMM</name>
<evidence type="ECO:0000256" key="1">
    <source>
        <dbReference type="ARBA" id="ARBA00022801"/>
    </source>
</evidence>
<dbReference type="PANTHER" id="PTHR43540">
    <property type="entry name" value="PEROXYUREIDOACRYLATE/UREIDOACRYLATE AMIDOHYDROLASE-RELATED"/>
    <property type="match status" value="1"/>
</dbReference>
<dbReference type="HOGENOM" id="CLU_068979_5_1_6"/>
<keyword evidence="4" id="KW-1185">Reference proteome</keyword>
<dbReference type="PANTHER" id="PTHR43540:SF1">
    <property type="entry name" value="ISOCHORISMATASE HYDROLASE"/>
    <property type="match status" value="1"/>
</dbReference>
<feature type="domain" description="Isochorismatase-like" evidence="2">
    <location>
        <begin position="5"/>
        <end position="145"/>
    </location>
</feature>
<dbReference type="STRING" id="314283.MED297_07961"/>
<evidence type="ECO:0000313" key="3">
    <source>
        <dbReference type="EMBL" id="EAR10007.1"/>
    </source>
</evidence>
<dbReference type="GO" id="GO:0016787">
    <property type="term" value="F:hydrolase activity"/>
    <property type="evidence" value="ECO:0007669"/>
    <property type="project" value="UniProtKB-KW"/>
</dbReference>
<dbReference type="EMBL" id="AAOE01000006">
    <property type="protein sequence ID" value="EAR10007.1"/>
    <property type="molecule type" value="Genomic_DNA"/>
</dbReference>